<dbReference type="AlphaFoldDB" id="A0A419PT70"/>
<reference evidence="1 2" key="1">
    <citation type="journal article" date="2018" name="Biotechnol. Adv.">
        <title>Improved genomic resources and new bioinformatic workflow for the carcinogenic parasite Clonorchis sinensis: Biotechnological implications.</title>
        <authorList>
            <person name="Wang D."/>
            <person name="Korhonen P.K."/>
            <person name="Gasser R.B."/>
            <person name="Young N.D."/>
        </authorList>
    </citation>
    <scope>NUCLEOTIDE SEQUENCE [LARGE SCALE GENOMIC DNA]</scope>
    <source>
        <strain evidence="1">Cs-k2</strain>
    </source>
</reference>
<sequence>MYCSVYNHEHVDYADPIMEGESRRLYFSARSKAGHPYACPTPKVAENSSTAHDRFHPSWGSSGRRSSRVSVNLMFYLNPNWTDFEKYTHLQINLVLRRTHLEPSWISRKGLNASLPQLFRKIHTSRHSFLQSGWKLTTRTPLTLITGHILQSLQPGVVVKGWSPLFFRHSELGIENKILFGKRWFSIRNTWPNQRSFWRWTYSCGSTRCKTENSLSKYPVTDTPTLTHTSYASETTIFPHLKAPQFRCSNRPSLTVYNKHSPDCSLIQVPGDSGISRCDAIRVLTSSVTLQSELIQIPSEFMSTSMNLHFVGAHCIPKHVVTLVKHVTTHVPTPNPEDQETVLVRPLTIDQPGMRDYASVMWTLSSIAQWVAEVHKPSHHGPVSSYPENSAGSSVFSLCQSLRFAARRAKGLFSLCSECTKENHIAENSSTAHDRFRPSWGSSGRRSSRVSVNLMF</sequence>
<reference evidence="1 2" key="2">
    <citation type="journal article" date="2021" name="Genomics">
        <title>High-quality reference genome for Clonorchis sinensis.</title>
        <authorList>
            <person name="Young N.D."/>
            <person name="Stroehlein A.J."/>
            <person name="Kinkar L."/>
            <person name="Wang T."/>
            <person name="Sohn W.M."/>
            <person name="Chang B.C.H."/>
            <person name="Kaur P."/>
            <person name="Weisz D."/>
            <person name="Dudchenko O."/>
            <person name="Aiden E.L."/>
            <person name="Korhonen P.K."/>
            <person name="Gasser R.B."/>
        </authorList>
    </citation>
    <scope>NUCLEOTIDE SEQUENCE [LARGE SCALE GENOMIC DNA]</scope>
    <source>
        <strain evidence="1">Cs-k2</strain>
    </source>
</reference>
<accession>A0A419PT70</accession>
<evidence type="ECO:0000313" key="1">
    <source>
        <dbReference type="EMBL" id="KAG5445014.1"/>
    </source>
</evidence>
<dbReference type="EMBL" id="NIRI02000056">
    <property type="protein sequence ID" value="KAG5445014.1"/>
    <property type="molecule type" value="Genomic_DNA"/>
</dbReference>
<name>A0A419PT70_CLOSI</name>
<dbReference type="Proteomes" id="UP000286415">
    <property type="component" value="Unassembled WGS sequence"/>
</dbReference>
<dbReference type="InParanoid" id="A0A419PT70"/>
<protein>
    <submittedName>
        <fullName evidence="1">Uncharacterized protein</fullName>
    </submittedName>
</protein>
<comment type="caution">
    <text evidence="1">The sequence shown here is derived from an EMBL/GenBank/DDBJ whole genome shotgun (WGS) entry which is preliminary data.</text>
</comment>
<organism evidence="1 2">
    <name type="scientific">Clonorchis sinensis</name>
    <name type="common">Chinese liver fluke</name>
    <dbReference type="NCBI Taxonomy" id="79923"/>
    <lineage>
        <taxon>Eukaryota</taxon>
        <taxon>Metazoa</taxon>
        <taxon>Spiralia</taxon>
        <taxon>Lophotrochozoa</taxon>
        <taxon>Platyhelminthes</taxon>
        <taxon>Trematoda</taxon>
        <taxon>Digenea</taxon>
        <taxon>Opisthorchiida</taxon>
        <taxon>Opisthorchiata</taxon>
        <taxon>Opisthorchiidae</taxon>
        <taxon>Clonorchis</taxon>
    </lineage>
</organism>
<keyword evidence="2" id="KW-1185">Reference proteome</keyword>
<proteinExistence type="predicted"/>
<gene>
    <name evidence="1" type="ORF">CSKR_105026</name>
</gene>
<evidence type="ECO:0000313" key="2">
    <source>
        <dbReference type="Proteomes" id="UP000286415"/>
    </source>
</evidence>